<feature type="non-terminal residue" evidence="2">
    <location>
        <position position="115"/>
    </location>
</feature>
<name>A0A699R233_TANCI</name>
<dbReference type="EMBL" id="BKCJ011070734">
    <property type="protein sequence ID" value="GFC79498.1"/>
    <property type="molecule type" value="Genomic_DNA"/>
</dbReference>
<dbReference type="InterPro" id="IPR036875">
    <property type="entry name" value="Znf_CCHC_sf"/>
</dbReference>
<reference evidence="2" key="1">
    <citation type="journal article" date="2019" name="Sci. Rep.">
        <title>Draft genome of Tanacetum cinerariifolium, the natural source of mosquito coil.</title>
        <authorList>
            <person name="Yamashiro T."/>
            <person name="Shiraishi A."/>
            <person name="Satake H."/>
            <person name="Nakayama K."/>
        </authorList>
    </citation>
    <scope>NUCLEOTIDE SEQUENCE</scope>
</reference>
<evidence type="ECO:0000313" key="2">
    <source>
        <dbReference type="EMBL" id="GFC79498.1"/>
    </source>
</evidence>
<dbReference type="SUPFAM" id="SSF57756">
    <property type="entry name" value="Retrovirus zinc finger-like domains"/>
    <property type="match status" value="1"/>
</dbReference>
<feature type="region of interest" description="Disordered" evidence="1">
    <location>
        <begin position="1"/>
        <end position="32"/>
    </location>
</feature>
<dbReference type="GO" id="GO:0008270">
    <property type="term" value="F:zinc ion binding"/>
    <property type="evidence" value="ECO:0007669"/>
    <property type="project" value="InterPro"/>
</dbReference>
<comment type="caution">
    <text evidence="2">The sequence shown here is derived from an EMBL/GenBank/DDBJ whole genome shotgun (WGS) entry which is preliminary data.</text>
</comment>
<feature type="compositionally biased region" description="Basic and acidic residues" evidence="1">
    <location>
        <begin position="20"/>
        <end position="30"/>
    </location>
</feature>
<dbReference type="AlphaFoldDB" id="A0A699R233"/>
<feature type="compositionally biased region" description="Polar residues" evidence="1">
    <location>
        <begin position="1"/>
        <end position="13"/>
    </location>
</feature>
<protein>
    <submittedName>
        <fullName evidence="2">Uncharacterized protein</fullName>
    </submittedName>
</protein>
<accession>A0A699R233</accession>
<evidence type="ECO:0000256" key="1">
    <source>
        <dbReference type="SAM" id="MobiDB-lite"/>
    </source>
</evidence>
<dbReference type="GO" id="GO:0003676">
    <property type="term" value="F:nucleic acid binding"/>
    <property type="evidence" value="ECO:0007669"/>
    <property type="project" value="InterPro"/>
</dbReference>
<gene>
    <name evidence="2" type="ORF">Tci_851468</name>
</gene>
<organism evidence="2">
    <name type="scientific">Tanacetum cinerariifolium</name>
    <name type="common">Dalmatian daisy</name>
    <name type="synonym">Chrysanthemum cinerariifolium</name>
    <dbReference type="NCBI Taxonomy" id="118510"/>
    <lineage>
        <taxon>Eukaryota</taxon>
        <taxon>Viridiplantae</taxon>
        <taxon>Streptophyta</taxon>
        <taxon>Embryophyta</taxon>
        <taxon>Tracheophyta</taxon>
        <taxon>Spermatophyta</taxon>
        <taxon>Magnoliopsida</taxon>
        <taxon>eudicotyledons</taxon>
        <taxon>Gunneridae</taxon>
        <taxon>Pentapetalae</taxon>
        <taxon>asterids</taxon>
        <taxon>campanulids</taxon>
        <taxon>Asterales</taxon>
        <taxon>Asteraceae</taxon>
        <taxon>Asteroideae</taxon>
        <taxon>Anthemideae</taxon>
        <taxon>Anthemidinae</taxon>
        <taxon>Tanacetum</taxon>
    </lineage>
</organism>
<proteinExistence type="predicted"/>
<sequence>MPEQALSHTTRPITPNIKDWVSDSKDESETKAPQFVPSFVQSTKLVKTPRHYVLLIETSIPVATPTPASPMSTSSGKRRNRKACFLCKSVDHLIKDCDYHAKKMVQPTQINYAHR</sequence>